<dbReference type="Gene3D" id="3.30.1490.190">
    <property type="match status" value="1"/>
</dbReference>
<sequence length="142" mass="16062">MSTQQCEERLKEKGIRPTAARILVLRKLSELMRPASLSELEIELETLDRSTIFRSLSLLLEHHAIHAFEDGSGSMKYEICRSHSETCAIGERHIHFFCEVCHQTTCLTDIKIPVASLPEGYTVDSINYTVKGVCPACNQKRL</sequence>
<evidence type="ECO:0000256" key="6">
    <source>
        <dbReference type="ARBA" id="ARBA00023163"/>
    </source>
</evidence>
<evidence type="ECO:0000256" key="1">
    <source>
        <dbReference type="ARBA" id="ARBA00007957"/>
    </source>
</evidence>
<evidence type="ECO:0000256" key="3">
    <source>
        <dbReference type="ARBA" id="ARBA00022833"/>
    </source>
</evidence>
<dbReference type="Proteomes" id="UP000823847">
    <property type="component" value="Unassembled WGS sequence"/>
</dbReference>
<keyword evidence="4" id="KW-0805">Transcription regulation</keyword>
<dbReference type="SUPFAM" id="SSF46785">
    <property type="entry name" value="Winged helix' DNA-binding domain"/>
    <property type="match status" value="1"/>
</dbReference>
<feature type="binding site" evidence="7">
    <location>
        <position position="137"/>
    </location>
    <ligand>
        <name>Zn(2+)</name>
        <dbReference type="ChEBI" id="CHEBI:29105"/>
    </ligand>
</feature>
<evidence type="ECO:0000256" key="2">
    <source>
        <dbReference type="ARBA" id="ARBA00022491"/>
    </source>
</evidence>
<dbReference type="InterPro" id="IPR036388">
    <property type="entry name" value="WH-like_DNA-bd_sf"/>
</dbReference>
<keyword evidence="6" id="KW-0804">Transcription</keyword>
<gene>
    <name evidence="8" type="ORF">H9848_03640</name>
</gene>
<keyword evidence="3 7" id="KW-0862">Zinc</keyword>
<keyword evidence="7" id="KW-0479">Metal-binding</keyword>
<evidence type="ECO:0000256" key="4">
    <source>
        <dbReference type="ARBA" id="ARBA00023015"/>
    </source>
</evidence>
<evidence type="ECO:0000256" key="5">
    <source>
        <dbReference type="ARBA" id="ARBA00023125"/>
    </source>
</evidence>
<dbReference type="GO" id="GO:0003700">
    <property type="term" value="F:DNA-binding transcription factor activity"/>
    <property type="evidence" value="ECO:0007669"/>
    <property type="project" value="InterPro"/>
</dbReference>
<dbReference type="PANTHER" id="PTHR33202">
    <property type="entry name" value="ZINC UPTAKE REGULATION PROTEIN"/>
    <property type="match status" value="1"/>
</dbReference>
<keyword evidence="5" id="KW-0238">DNA-binding</keyword>
<organism evidence="8 9">
    <name type="scientific">Candidatus Parabacteroides intestinigallinarum</name>
    <dbReference type="NCBI Taxonomy" id="2838722"/>
    <lineage>
        <taxon>Bacteria</taxon>
        <taxon>Pseudomonadati</taxon>
        <taxon>Bacteroidota</taxon>
        <taxon>Bacteroidia</taxon>
        <taxon>Bacteroidales</taxon>
        <taxon>Tannerellaceae</taxon>
        <taxon>Parabacteroides</taxon>
    </lineage>
</organism>
<evidence type="ECO:0000256" key="7">
    <source>
        <dbReference type="PIRSR" id="PIRSR602481-1"/>
    </source>
</evidence>
<dbReference type="AlphaFoldDB" id="A0A9D2BNV4"/>
<dbReference type="GO" id="GO:1900376">
    <property type="term" value="P:regulation of secondary metabolite biosynthetic process"/>
    <property type="evidence" value="ECO:0007669"/>
    <property type="project" value="TreeGrafter"/>
</dbReference>
<dbReference type="Pfam" id="PF01475">
    <property type="entry name" value="FUR"/>
    <property type="match status" value="1"/>
</dbReference>
<dbReference type="InterPro" id="IPR043135">
    <property type="entry name" value="Fur_C"/>
</dbReference>
<comment type="similarity">
    <text evidence="1">Belongs to the Fur family.</text>
</comment>
<reference evidence="8" key="1">
    <citation type="journal article" date="2021" name="PeerJ">
        <title>Extensive microbial diversity within the chicken gut microbiome revealed by metagenomics and culture.</title>
        <authorList>
            <person name="Gilroy R."/>
            <person name="Ravi A."/>
            <person name="Getino M."/>
            <person name="Pursley I."/>
            <person name="Horton D.L."/>
            <person name="Alikhan N.F."/>
            <person name="Baker D."/>
            <person name="Gharbi K."/>
            <person name="Hall N."/>
            <person name="Watson M."/>
            <person name="Adriaenssens E.M."/>
            <person name="Foster-Nyarko E."/>
            <person name="Jarju S."/>
            <person name="Secka A."/>
            <person name="Antonio M."/>
            <person name="Oren A."/>
            <person name="Chaudhuri R.R."/>
            <person name="La Ragione R."/>
            <person name="Hildebrand F."/>
            <person name="Pallen M.J."/>
        </authorList>
    </citation>
    <scope>NUCLEOTIDE SEQUENCE</scope>
    <source>
        <strain evidence="8">ChiHecec2B26-12326</strain>
    </source>
</reference>
<dbReference type="InterPro" id="IPR002481">
    <property type="entry name" value="FUR"/>
</dbReference>
<dbReference type="InterPro" id="IPR036390">
    <property type="entry name" value="WH_DNA-bd_sf"/>
</dbReference>
<keyword evidence="2" id="KW-0678">Repressor</keyword>
<dbReference type="EMBL" id="DXEN01000021">
    <property type="protein sequence ID" value="HIX85689.1"/>
    <property type="molecule type" value="Genomic_DNA"/>
</dbReference>
<dbReference type="GO" id="GO:0045892">
    <property type="term" value="P:negative regulation of DNA-templated transcription"/>
    <property type="evidence" value="ECO:0007669"/>
    <property type="project" value="TreeGrafter"/>
</dbReference>
<feature type="binding site" evidence="7">
    <location>
        <position position="98"/>
    </location>
    <ligand>
        <name>Zn(2+)</name>
        <dbReference type="ChEBI" id="CHEBI:29105"/>
    </ligand>
</feature>
<accession>A0A9D2BNV4</accession>
<evidence type="ECO:0000313" key="8">
    <source>
        <dbReference type="EMBL" id="HIX85689.1"/>
    </source>
</evidence>
<proteinExistence type="inferred from homology"/>
<comment type="cofactor">
    <cofactor evidence="7">
        <name>Zn(2+)</name>
        <dbReference type="ChEBI" id="CHEBI:29105"/>
    </cofactor>
    <text evidence="7">Binds 1 zinc ion per subunit.</text>
</comment>
<feature type="binding site" evidence="7">
    <location>
        <position position="101"/>
    </location>
    <ligand>
        <name>Zn(2+)</name>
        <dbReference type="ChEBI" id="CHEBI:29105"/>
    </ligand>
</feature>
<dbReference type="Gene3D" id="1.10.10.10">
    <property type="entry name" value="Winged helix-like DNA-binding domain superfamily/Winged helix DNA-binding domain"/>
    <property type="match status" value="1"/>
</dbReference>
<name>A0A9D2BNV4_9BACT</name>
<comment type="caution">
    <text evidence="8">The sequence shown here is derived from an EMBL/GenBank/DDBJ whole genome shotgun (WGS) entry which is preliminary data.</text>
</comment>
<evidence type="ECO:0000313" key="9">
    <source>
        <dbReference type="Proteomes" id="UP000823847"/>
    </source>
</evidence>
<protein>
    <submittedName>
        <fullName evidence="8">Transcriptional repressor</fullName>
    </submittedName>
</protein>
<dbReference type="PANTHER" id="PTHR33202:SF22">
    <property type="entry name" value="HYDROGEN PEROXIDE SENSITIVE REPRESSOR"/>
    <property type="match status" value="1"/>
</dbReference>
<reference evidence="8" key="2">
    <citation type="submission" date="2021-04" db="EMBL/GenBank/DDBJ databases">
        <authorList>
            <person name="Gilroy R."/>
        </authorList>
    </citation>
    <scope>NUCLEOTIDE SEQUENCE</scope>
    <source>
        <strain evidence="8">ChiHecec2B26-12326</strain>
    </source>
</reference>
<dbReference type="GO" id="GO:0000976">
    <property type="term" value="F:transcription cis-regulatory region binding"/>
    <property type="evidence" value="ECO:0007669"/>
    <property type="project" value="TreeGrafter"/>
</dbReference>
<feature type="binding site" evidence="7">
    <location>
        <position position="134"/>
    </location>
    <ligand>
        <name>Zn(2+)</name>
        <dbReference type="ChEBI" id="CHEBI:29105"/>
    </ligand>
</feature>
<dbReference type="GO" id="GO:0008270">
    <property type="term" value="F:zinc ion binding"/>
    <property type="evidence" value="ECO:0007669"/>
    <property type="project" value="TreeGrafter"/>
</dbReference>